<dbReference type="Proteomes" id="UP000238007">
    <property type="component" value="Unassembled WGS sequence"/>
</dbReference>
<sequence length="254" mass="26521">MEHQGKHALVTGGGTGIGAAIAVALANAGAEVTITGRRVEKLAELAQAHPRLHTLEMDVSNEASVRDGIAQAAKERGPIQICVANAGIATAGSFAKTSLSDWRKMMSTNLDGVFLTLQAALETLIDDTPGRMIAVSSIAGVRGLKNAVPYTTSKHGVIGLIHGLSEEYMGRPITFNALCPGYVDTDIVRNQITGMQARFGMTEDDATARMAAGNRHNKLLGVDEIASAALWLCSDGARSVNGQTIEIAGGQTCP</sequence>
<accession>A0A2T0W419</accession>
<dbReference type="OrthoDB" id="9804774at2"/>
<protein>
    <submittedName>
        <fullName evidence="4">NAD(P)-dependent dehydrogenase (Short-subunit alcohol dehydrogenase family)</fullName>
    </submittedName>
</protein>
<dbReference type="InterPro" id="IPR050259">
    <property type="entry name" value="SDR"/>
</dbReference>
<dbReference type="CDD" id="cd05233">
    <property type="entry name" value="SDR_c"/>
    <property type="match status" value="1"/>
</dbReference>
<dbReference type="EMBL" id="PVTP01000001">
    <property type="protein sequence ID" value="PRY80226.1"/>
    <property type="molecule type" value="Genomic_DNA"/>
</dbReference>
<dbReference type="PROSITE" id="PS00061">
    <property type="entry name" value="ADH_SHORT"/>
    <property type="match status" value="1"/>
</dbReference>
<keyword evidence="5" id="KW-1185">Reference proteome</keyword>
<dbReference type="PANTHER" id="PTHR42879:SF2">
    <property type="entry name" value="3-OXOACYL-[ACYL-CARRIER-PROTEIN] REDUCTASE FABG"/>
    <property type="match status" value="1"/>
</dbReference>
<gene>
    <name evidence="4" type="ORF">CLV80_10177</name>
</gene>
<dbReference type="FunFam" id="3.40.50.720:FF:000084">
    <property type="entry name" value="Short-chain dehydrogenase reductase"/>
    <property type="match status" value="1"/>
</dbReference>
<dbReference type="InterPro" id="IPR020904">
    <property type="entry name" value="Sc_DH/Rdtase_CS"/>
</dbReference>
<evidence type="ECO:0000313" key="5">
    <source>
        <dbReference type="Proteomes" id="UP000238007"/>
    </source>
</evidence>
<organism evidence="4 5">
    <name type="scientific">Yoonia maritima</name>
    <dbReference type="NCBI Taxonomy" id="1435347"/>
    <lineage>
        <taxon>Bacteria</taxon>
        <taxon>Pseudomonadati</taxon>
        <taxon>Pseudomonadota</taxon>
        <taxon>Alphaproteobacteria</taxon>
        <taxon>Rhodobacterales</taxon>
        <taxon>Paracoccaceae</taxon>
        <taxon>Yoonia</taxon>
    </lineage>
</organism>
<dbReference type="PRINTS" id="PR00080">
    <property type="entry name" value="SDRFAMILY"/>
</dbReference>
<reference evidence="4 5" key="1">
    <citation type="submission" date="2018-03" db="EMBL/GenBank/DDBJ databases">
        <title>Genomic Encyclopedia of Archaeal and Bacterial Type Strains, Phase II (KMG-II): from individual species to whole genera.</title>
        <authorList>
            <person name="Goeker M."/>
        </authorList>
    </citation>
    <scope>NUCLEOTIDE SEQUENCE [LARGE SCALE GENOMIC DNA]</scope>
    <source>
        <strain evidence="4 5">DSM 101533</strain>
    </source>
</reference>
<dbReference type="InterPro" id="IPR002347">
    <property type="entry name" value="SDR_fam"/>
</dbReference>
<proteinExistence type="inferred from homology"/>
<evidence type="ECO:0000256" key="2">
    <source>
        <dbReference type="RuleBase" id="RU000363"/>
    </source>
</evidence>
<evidence type="ECO:0000259" key="3">
    <source>
        <dbReference type="SMART" id="SM00822"/>
    </source>
</evidence>
<evidence type="ECO:0000313" key="4">
    <source>
        <dbReference type="EMBL" id="PRY80226.1"/>
    </source>
</evidence>
<dbReference type="Gene3D" id="3.40.50.720">
    <property type="entry name" value="NAD(P)-binding Rossmann-like Domain"/>
    <property type="match status" value="1"/>
</dbReference>
<dbReference type="InterPro" id="IPR036291">
    <property type="entry name" value="NAD(P)-bd_dom_sf"/>
</dbReference>
<dbReference type="SUPFAM" id="SSF51735">
    <property type="entry name" value="NAD(P)-binding Rossmann-fold domains"/>
    <property type="match status" value="1"/>
</dbReference>
<evidence type="ECO:0000256" key="1">
    <source>
        <dbReference type="ARBA" id="ARBA00006484"/>
    </source>
</evidence>
<dbReference type="PANTHER" id="PTHR42879">
    <property type="entry name" value="3-OXOACYL-(ACYL-CARRIER-PROTEIN) REDUCTASE"/>
    <property type="match status" value="1"/>
</dbReference>
<dbReference type="RefSeq" id="WP_106353586.1">
    <property type="nucleotide sequence ID" value="NZ_PVTP01000001.1"/>
</dbReference>
<dbReference type="PRINTS" id="PR00081">
    <property type="entry name" value="GDHRDH"/>
</dbReference>
<feature type="domain" description="Ketoreductase" evidence="3">
    <location>
        <begin position="6"/>
        <end position="161"/>
    </location>
</feature>
<dbReference type="AlphaFoldDB" id="A0A2T0W419"/>
<dbReference type="SMART" id="SM00822">
    <property type="entry name" value="PKS_KR"/>
    <property type="match status" value="1"/>
</dbReference>
<comment type="similarity">
    <text evidence="1 2">Belongs to the short-chain dehydrogenases/reductases (SDR) family.</text>
</comment>
<dbReference type="Pfam" id="PF00106">
    <property type="entry name" value="adh_short"/>
    <property type="match status" value="1"/>
</dbReference>
<dbReference type="InterPro" id="IPR057326">
    <property type="entry name" value="KR_dom"/>
</dbReference>
<dbReference type="GO" id="GO:0032787">
    <property type="term" value="P:monocarboxylic acid metabolic process"/>
    <property type="evidence" value="ECO:0007669"/>
    <property type="project" value="UniProtKB-ARBA"/>
</dbReference>
<comment type="caution">
    <text evidence="4">The sequence shown here is derived from an EMBL/GenBank/DDBJ whole genome shotgun (WGS) entry which is preliminary data.</text>
</comment>
<name>A0A2T0W419_9RHOB</name>